<dbReference type="AlphaFoldDB" id="W7D4G9"/>
<sequence>MTFTRISMATTTTLLLLATLGTTLVYQTGSKMSWYDLLIGQKIFLFAVYCFYCTDGDFDWIDCWGRYWLHH</sequence>
<keyword evidence="2" id="KW-1185">Reference proteome</keyword>
<evidence type="ECO:0000313" key="1">
    <source>
        <dbReference type="EMBL" id="EUJ46819.1"/>
    </source>
</evidence>
<gene>
    <name evidence="1" type="ORF">PRIP_00784</name>
</gene>
<accession>W7D4G9</accession>
<comment type="caution">
    <text evidence="1">The sequence shown here is derived from an EMBL/GenBank/DDBJ whole genome shotgun (WGS) entry which is preliminary data.</text>
</comment>
<dbReference type="EMBL" id="AODL01000002">
    <property type="protein sequence ID" value="EUJ46819.1"/>
    <property type="molecule type" value="Genomic_DNA"/>
</dbReference>
<proteinExistence type="predicted"/>
<organism evidence="1 2">
    <name type="scientific">Listeria riparia FSL S10-1204</name>
    <dbReference type="NCBI Taxonomy" id="1265816"/>
    <lineage>
        <taxon>Bacteria</taxon>
        <taxon>Bacillati</taxon>
        <taxon>Bacillota</taxon>
        <taxon>Bacilli</taxon>
        <taxon>Bacillales</taxon>
        <taxon>Listeriaceae</taxon>
        <taxon>Listeria</taxon>
    </lineage>
</organism>
<dbReference type="Proteomes" id="UP000019248">
    <property type="component" value="Unassembled WGS sequence"/>
</dbReference>
<name>W7D4G9_9LIST</name>
<reference evidence="1 2" key="1">
    <citation type="journal article" date="2014" name="Int. J. Syst. Evol. Microbiol.">
        <title>Listeria floridensis sp. nov., Listeria aquatica sp. nov., Listeria cornellensis sp. nov., Listeria riparia sp. nov. and Listeria grandensis sp. nov., from agricultural and natural environments.</title>
        <authorList>
            <person name="den Bakker H.C."/>
            <person name="Warchocki S."/>
            <person name="Wright E.M."/>
            <person name="Allred A.F."/>
            <person name="Ahlstrom C."/>
            <person name="Manuel C.S."/>
            <person name="Stasiewicz M.J."/>
            <person name="Burrell A."/>
            <person name="Roof S."/>
            <person name="Strawn L."/>
            <person name="Fortes E.D."/>
            <person name="Nightingale K.K."/>
            <person name="Kephart D."/>
            <person name="Wiedmann M."/>
        </authorList>
    </citation>
    <scope>NUCLEOTIDE SEQUENCE [LARGE SCALE GENOMIC DNA]</scope>
    <source>
        <strain evidence="1 2">FSL S10-1204</strain>
    </source>
</reference>
<evidence type="ECO:0000313" key="2">
    <source>
        <dbReference type="Proteomes" id="UP000019248"/>
    </source>
</evidence>
<protein>
    <submittedName>
        <fullName evidence="1">Uncharacterized protein</fullName>
    </submittedName>
</protein>